<evidence type="ECO:0000256" key="8">
    <source>
        <dbReference type="ARBA" id="ARBA00022833"/>
    </source>
</evidence>
<dbReference type="InterPro" id="IPR002867">
    <property type="entry name" value="IBR_dom"/>
</dbReference>
<dbReference type="PANTHER" id="PTHR11685">
    <property type="entry name" value="RBR FAMILY RING FINGER AND IBR DOMAIN-CONTAINING"/>
    <property type="match status" value="1"/>
</dbReference>
<dbReference type="PROSITE" id="PS51873">
    <property type="entry name" value="TRIAD"/>
    <property type="match status" value="1"/>
</dbReference>
<dbReference type="GO" id="GO:0016567">
    <property type="term" value="P:protein ubiquitination"/>
    <property type="evidence" value="ECO:0007669"/>
    <property type="project" value="InterPro"/>
</dbReference>
<protein>
    <recommendedName>
        <fullName evidence="2">RBR-type E3 ubiquitin transferase</fullName>
        <ecNumber evidence="2">2.3.2.31</ecNumber>
    </recommendedName>
</protein>
<organism evidence="9 10">
    <name type="scientific">Octopus sinensis</name>
    <name type="common">East Asian common octopus</name>
    <dbReference type="NCBI Taxonomy" id="2607531"/>
    <lineage>
        <taxon>Eukaryota</taxon>
        <taxon>Metazoa</taxon>
        <taxon>Spiralia</taxon>
        <taxon>Lophotrochozoa</taxon>
        <taxon>Mollusca</taxon>
        <taxon>Cephalopoda</taxon>
        <taxon>Coleoidea</taxon>
        <taxon>Octopodiformes</taxon>
        <taxon>Octopoda</taxon>
        <taxon>Incirrata</taxon>
        <taxon>Octopodidae</taxon>
        <taxon>Octopus</taxon>
    </lineage>
</organism>
<evidence type="ECO:0000256" key="6">
    <source>
        <dbReference type="ARBA" id="ARBA00022771"/>
    </source>
</evidence>
<keyword evidence="7" id="KW-0833">Ubl conjugation pathway</keyword>
<reference evidence="10" key="1">
    <citation type="submission" date="2025-08" db="UniProtKB">
        <authorList>
            <consortium name="RefSeq"/>
        </authorList>
    </citation>
    <scope>IDENTIFICATION</scope>
</reference>
<keyword evidence="5" id="KW-0677">Repeat</keyword>
<keyword evidence="4" id="KW-0479">Metal-binding</keyword>
<accession>A0A6P7S7Y2</accession>
<dbReference type="GO" id="GO:0061630">
    <property type="term" value="F:ubiquitin protein ligase activity"/>
    <property type="evidence" value="ECO:0007669"/>
    <property type="project" value="UniProtKB-EC"/>
</dbReference>
<proteinExistence type="predicted"/>
<dbReference type="CDD" id="cd20342">
    <property type="entry name" value="BRcat_RBR_RNF217"/>
    <property type="match status" value="1"/>
</dbReference>
<dbReference type="InterPro" id="IPR047552">
    <property type="entry name" value="Rcat_RBR_RNF217"/>
</dbReference>
<dbReference type="InterPro" id="IPR044066">
    <property type="entry name" value="TRIAD_supradom"/>
</dbReference>
<evidence type="ECO:0000256" key="1">
    <source>
        <dbReference type="ARBA" id="ARBA00001798"/>
    </source>
</evidence>
<dbReference type="Gene3D" id="1.20.120.1750">
    <property type="match status" value="1"/>
</dbReference>
<gene>
    <name evidence="10" type="primary">LOC115209810</name>
</gene>
<keyword evidence="8" id="KW-0862">Zinc</keyword>
<dbReference type="Proteomes" id="UP000515154">
    <property type="component" value="Linkage group LG3"/>
</dbReference>
<dbReference type="RefSeq" id="XP_029634223.1">
    <property type="nucleotide sequence ID" value="XM_029778363.2"/>
</dbReference>
<evidence type="ECO:0000256" key="5">
    <source>
        <dbReference type="ARBA" id="ARBA00022737"/>
    </source>
</evidence>
<name>A0A6P7S7Y2_9MOLL</name>
<dbReference type="GO" id="GO:0008270">
    <property type="term" value="F:zinc ion binding"/>
    <property type="evidence" value="ECO:0007669"/>
    <property type="project" value="UniProtKB-KW"/>
</dbReference>
<evidence type="ECO:0000313" key="9">
    <source>
        <dbReference type="Proteomes" id="UP000515154"/>
    </source>
</evidence>
<dbReference type="InterPro" id="IPR031127">
    <property type="entry name" value="E3_UB_ligase_RBR"/>
</dbReference>
<evidence type="ECO:0000256" key="7">
    <source>
        <dbReference type="ARBA" id="ARBA00022786"/>
    </source>
</evidence>
<dbReference type="Pfam" id="PF22191">
    <property type="entry name" value="IBR_1"/>
    <property type="match status" value="1"/>
</dbReference>
<evidence type="ECO:0000256" key="3">
    <source>
        <dbReference type="ARBA" id="ARBA00022679"/>
    </source>
</evidence>
<dbReference type="EC" id="2.3.2.31" evidence="2"/>
<dbReference type="AlphaFoldDB" id="A0A6P7S7Y2"/>
<evidence type="ECO:0000256" key="4">
    <source>
        <dbReference type="ARBA" id="ARBA00022723"/>
    </source>
</evidence>
<keyword evidence="6" id="KW-0863">Zinc-finger</keyword>
<comment type="catalytic activity">
    <reaction evidence="1">
        <text>[E2 ubiquitin-conjugating enzyme]-S-ubiquitinyl-L-cysteine + [acceptor protein]-L-lysine = [E2 ubiquitin-conjugating enzyme]-L-cysteine + [acceptor protein]-N(6)-ubiquitinyl-L-lysine.</text>
        <dbReference type="EC" id="2.3.2.31"/>
    </reaction>
</comment>
<evidence type="ECO:0000313" key="10">
    <source>
        <dbReference type="RefSeq" id="XP_029634223.1"/>
    </source>
</evidence>
<evidence type="ECO:0000256" key="2">
    <source>
        <dbReference type="ARBA" id="ARBA00012251"/>
    </source>
</evidence>
<sequence length="441" mass="49815">MASGITEEQAMLNDFYLRQLNLPDALTLDNIIENFSMLNLAFPSDVCEVCCSNSTSVHYRPCCNYLVCSSCLTRYLSEKVQLGIVNIKCLNTCEHYINQDDIMAYLPSSLKERFNKFLVDANKDPCVKTCPNCCSIISIDKSEMKHKKWKKGLKVVCSTCSTAICFPCQAQWHEGITCKQFRKGDKMVKFWAKNYQNGQLNAQRCPKCKIFIQRSTGCDQMSCKKCDTNFCYLCGDKFRGIKFFGDHFSKLSVFGCKYHFLPQKNIARKLIRGTLFGGKLLASVMLGGLAVGVGGALVGLGSVFLPIYGSVCLYRRLKYRRKDLNRFRTNYSNNSFDDLQLYFSRTHKLILDENMDFIHNYSSKETDNSSDIKLEGMYNLPGSLSQLQDDSDFGHHITLSVSDSCESIASNPNTYFPSDSDDSSIYSASSSRGRLDLPTNI</sequence>
<dbReference type="CDD" id="cd20350">
    <property type="entry name" value="Rcat_RBR_RNF217"/>
    <property type="match status" value="1"/>
</dbReference>
<dbReference type="Pfam" id="PF01485">
    <property type="entry name" value="IBR"/>
    <property type="match status" value="1"/>
</dbReference>
<keyword evidence="3" id="KW-0808">Transferase</keyword>
<dbReference type="SUPFAM" id="SSF57850">
    <property type="entry name" value="RING/U-box"/>
    <property type="match status" value="2"/>
</dbReference>
<dbReference type="InterPro" id="IPR047551">
    <property type="entry name" value="BRcat_RBR_RNF217"/>
</dbReference>
<keyword evidence="9" id="KW-1185">Reference proteome</keyword>
<dbReference type="KEGG" id="osn:115209810"/>